<evidence type="ECO:0000256" key="1">
    <source>
        <dbReference type="ARBA" id="ARBA00004496"/>
    </source>
</evidence>
<dbReference type="InterPro" id="IPR002545">
    <property type="entry name" value="CheW-lke_dom"/>
</dbReference>
<dbReference type="AlphaFoldDB" id="A0A0S6W4R9"/>
<reference evidence="5" key="1">
    <citation type="journal article" date="2015" name="PeerJ">
        <title>First genomic representation of candidate bacterial phylum KSB3 points to enhanced environmental sensing as a trigger of wastewater bulking.</title>
        <authorList>
            <person name="Sekiguchi Y."/>
            <person name="Ohashi A."/>
            <person name="Parks D.H."/>
            <person name="Yamauchi T."/>
            <person name="Tyson G.W."/>
            <person name="Hugenholtz P."/>
        </authorList>
    </citation>
    <scope>NUCLEOTIDE SEQUENCE [LARGE SCALE GENOMIC DNA]</scope>
</reference>
<dbReference type="PROSITE" id="PS50851">
    <property type="entry name" value="CHEW"/>
    <property type="match status" value="1"/>
</dbReference>
<evidence type="ECO:0000313" key="5">
    <source>
        <dbReference type="EMBL" id="GAK53385.1"/>
    </source>
</evidence>
<dbReference type="InterPro" id="IPR039315">
    <property type="entry name" value="CheW"/>
</dbReference>
<proteinExistence type="predicted"/>
<keyword evidence="6" id="KW-1185">Reference proteome</keyword>
<keyword evidence="3" id="KW-0963">Cytoplasm</keyword>
<dbReference type="EMBL" id="DF820459">
    <property type="protein sequence ID" value="GAK53385.1"/>
    <property type="molecule type" value="Genomic_DNA"/>
</dbReference>
<gene>
    <name evidence="5" type="ORF">U14_04650</name>
</gene>
<dbReference type="PANTHER" id="PTHR22617">
    <property type="entry name" value="CHEMOTAXIS SENSOR HISTIDINE KINASE-RELATED"/>
    <property type="match status" value="1"/>
</dbReference>
<evidence type="ECO:0000256" key="3">
    <source>
        <dbReference type="ARBA" id="ARBA00022490"/>
    </source>
</evidence>
<dbReference type="InterPro" id="IPR036061">
    <property type="entry name" value="CheW-like_dom_sf"/>
</dbReference>
<name>A0A0S6W4R9_9BACT</name>
<dbReference type="GO" id="GO:0005829">
    <property type="term" value="C:cytosol"/>
    <property type="evidence" value="ECO:0007669"/>
    <property type="project" value="TreeGrafter"/>
</dbReference>
<evidence type="ECO:0000256" key="2">
    <source>
        <dbReference type="ARBA" id="ARBA00021483"/>
    </source>
</evidence>
<sequence length="198" mass="22581">MQKLRSLYAGRTNAIGTRSAWELQTGLDAGSLAKKEEELVGTISVVIFRIEGEWLAIPTQLLDEIIDVEYVQSLLHTIPHRRNPVLMGVINVHGEIWLCVSLKELLGLEVVESPQTELDRNAYKRMMVIQGENTDRWVFPVDEIHGIYRVHPKSFQNVPVTVAKAKTTFTKGIFEWEQHQVAFLDNELLLHNLARSVK</sequence>
<evidence type="ECO:0000313" key="6">
    <source>
        <dbReference type="Proteomes" id="UP000030700"/>
    </source>
</evidence>
<protein>
    <recommendedName>
        <fullName evidence="2">Chemotaxis protein CheW</fullName>
    </recommendedName>
</protein>
<dbReference type="Proteomes" id="UP000030700">
    <property type="component" value="Unassembled WGS sequence"/>
</dbReference>
<dbReference type="Gene3D" id="2.40.50.180">
    <property type="entry name" value="CheA-289, Domain 4"/>
    <property type="match status" value="1"/>
</dbReference>
<dbReference type="SMART" id="SM00260">
    <property type="entry name" value="CheW"/>
    <property type="match status" value="1"/>
</dbReference>
<dbReference type="SUPFAM" id="SSF50341">
    <property type="entry name" value="CheW-like"/>
    <property type="match status" value="1"/>
</dbReference>
<accession>A0A0S6W4R9</accession>
<dbReference type="Gene3D" id="2.30.30.40">
    <property type="entry name" value="SH3 Domains"/>
    <property type="match status" value="1"/>
</dbReference>
<organism evidence="5">
    <name type="scientific">Candidatus Moduliflexus flocculans</name>
    <dbReference type="NCBI Taxonomy" id="1499966"/>
    <lineage>
        <taxon>Bacteria</taxon>
        <taxon>Candidatus Moduliflexota</taxon>
        <taxon>Candidatus Moduliflexia</taxon>
        <taxon>Candidatus Moduliflexales</taxon>
        <taxon>Candidatus Moduliflexaceae</taxon>
    </lineage>
</organism>
<dbReference type="GO" id="GO:0006935">
    <property type="term" value="P:chemotaxis"/>
    <property type="evidence" value="ECO:0007669"/>
    <property type="project" value="InterPro"/>
</dbReference>
<dbReference type="GO" id="GO:0007165">
    <property type="term" value="P:signal transduction"/>
    <property type="evidence" value="ECO:0007669"/>
    <property type="project" value="InterPro"/>
</dbReference>
<dbReference type="HOGENOM" id="CLU_108791_0_0_0"/>
<dbReference type="PANTHER" id="PTHR22617:SF45">
    <property type="entry name" value="CHEMOTAXIS PROTEIN CHEW"/>
    <property type="match status" value="1"/>
</dbReference>
<comment type="subcellular location">
    <subcellularLocation>
        <location evidence="1">Cytoplasm</location>
    </subcellularLocation>
</comment>
<evidence type="ECO:0000259" key="4">
    <source>
        <dbReference type="PROSITE" id="PS50851"/>
    </source>
</evidence>
<dbReference type="Pfam" id="PF01584">
    <property type="entry name" value="CheW"/>
    <property type="match status" value="1"/>
</dbReference>
<feature type="domain" description="CheW-like" evidence="4">
    <location>
        <begin position="42"/>
        <end position="195"/>
    </location>
</feature>
<dbReference type="STRING" id="1499966.U14_04650"/>